<dbReference type="AlphaFoldDB" id="A0A4P6LW95"/>
<dbReference type="Pfam" id="PF00702">
    <property type="entry name" value="Hydrolase"/>
    <property type="match status" value="1"/>
</dbReference>
<protein>
    <submittedName>
        <fullName evidence="2">Phosphoglycolate phosphatase</fullName>
        <ecNumber evidence="2">3.1.3.18</ecNumber>
    </submittedName>
</protein>
<evidence type="ECO:0000313" key="2">
    <source>
        <dbReference type="EMBL" id="QBE96791.1"/>
    </source>
</evidence>
<organism evidence="2 3">
    <name type="scientific">Blautia producta</name>
    <dbReference type="NCBI Taxonomy" id="33035"/>
    <lineage>
        <taxon>Bacteria</taxon>
        <taxon>Bacillati</taxon>
        <taxon>Bacillota</taxon>
        <taxon>Clostridia</taxon>
        <taxon>Lachnospirales</taxon>
        <taxon>Lachnospiraceae</taxon>
        <taxon>Blautia</taxon>
    </lineage>
</organism>
<dbReference type="EC" id="3.1.3.18" evidence="2"/>
<evidence type="ECO:0000313" key="3">
    <source>
        <dbReference type="Proteomes" id="UP000289794"/>
    </source>
</evidence>
<name>A0A4P6LW95_9FIRM</name>
<proteinExistence type="predicted"/>
<accession>A0A4P6LW95</accession>
<gene>
    <name evidence="2" type="primary">gph_1</name>
    <name evidence="2" type="ORF">PMF13cell1_02338</name>
</gene>
<reference evidence="2 3" key="1">
    <citation type="submission" date="2019-01" db="EMBL/GenBank/DDBJ databases">
        <title>PMF-metabolizing Aryl O-demethylase.</title>
        <authorList>
            <person name="Kim M."/>
        </authorList>
    </citation>
    <scope>NUCLEOTIDE SEQUENCE [LARGE SCALE GENOMIC DNA]</scope>
    <source>
        <strain evidence="2 3">PMF1</strain>
    </source>
</reference>
<dbReference type="KEGG" id="bpro:PMF13cell1_02338"/>
<dbReference type="EMBL" id="CP035945">
    <property type="protein sequence ID" value="QBE96791.1"/>
    <property type="molecule type" value="Genomic_DNA"/>
</dbReference>
<dbReference type="PANTHER" id="PTHR43316">
    <property type="entry name" value="HYDROLASE, HALOACID DELAHOGENASE-RELATED"/>
    <property type="match status" value="1"/>
</dbReference>
<dbReference type="GO" id="GO:0008967">
    <property type="term" value="F:phosphoglycolate phosphatase activity"/>
    <property type="evidence" value="ECO:0007669"/>
    <property type="project" value="UniProtKB-EC"/>
</dbReference>
<dbReference type="InterPro" id="IPR023214">
    <property type="entry name" value="HAD_sf"/>
</dbReference>
<evidence type="ECO:0000256" key="1">
    <source>
        <dbReference type="ARBA" id="ARBA00022801"/>
    </source>
</evidence>
<dbReference type="SFLD" id="SFLDG01129">
    <property type="entry name" value="C1.5:_HAD__Beta-PGM__Phosphata"/>
    <property type="match status" value="1"/>
</dbReference>
<dbReference type="SFLD" id="SFLDS00003">
    <property type="entry name" value="Haloacid_Dehalogenase"/>
    <property type="match status" value="1"/>
</dbReference>
<dbReference type="Gene3D" id="1.10.150.240">
    <property type="entry name" value="Putative phosphatase, domain 2"/>
    <property type="match status" value="1"/>
</dbReference>
<dbReference type="PANTHER" id="PTHR43316:SF3">
    <property type="entry name" value="HALOACID DEHALOGENASE, TYPE II (AFU_ORTHOLOGUE AFUA_2G07750)-RELATED"/>
    <property type="match status" value="1"/>
</dbReference>
<dbReference type="InterPro" id="IPR036412">
    <property type="entry name" value="HAD-like_sf"/>
</dbReference>
<keyword evidence="1 2" id="KW-0378">Hydrolase</keyword>
<dbReference type="RefSeq" id="WP_130180815.1">
    <property type="nucleotide sequence ID" value="NZ_CP035945.1"/>
</dbReference>
<dbReference type="InterPro" id="IPR006439">
    <property type="entry name" value="HAD-SF_hydro_IA"/>
</dbReference>
<sequence>MIKAVFLDYTGTIIEEGGPDGMEMLKRCWKNSDIESMEAMLAYWWKLIKAYEAVSYKESYITEDEIVDRALAECAEKIHLKENFAELHRLCQRFWMYAPAFPDTKEFFDKCSVPIFVISNNGLSYVEEGMRDKDLHPAGIICGDMVRAYKPHEEIFLKALEVSGLNAEEVIHIGDSVTSDVAGAVRAGITPVLLDRQGDKSCEGVTVIRSLTEALPLIKCAKGRVSAGDQVSFSAR</sequence>
<dbReference type="Gene3D" id="3.40.50.1000">
    <property type="entry name" value="HAD superfamily/HAD-like"/>
    <property type="match status" value="1"/>
</dbReference>
<dbReference type="Proteomes" id="UP000289794">
    <property type="component" value="Chromosome"/>
</dbReference>
<dbReference type="SUPFAM" id="SSF56784">
    <property type="entry name" value="HAD-like"/>
    <property type="match status" value="1"/>
</dbReference>
<dbReference type="NCBIfam" id="TIGR01549">
    <property type="entry name" value="HAD-SF-IA-v1"/>
    <property type="match status" value="1"/>
</dbReference>
<dbReference type="InterPro" id="IPR023198">
    <property type="entry name" value="PGP-like_dom2"/>
</dbReference>
<dbReference type="InterPro" id="IPR051540">
    <property type="entry name" value="S-2-haloacid_dehalogenase"/>
</dbReference>